<dbReference type="OrthoDB" id="3735213at2759"/>
<feature type="chain" id="PRO_5025648555" description="Lytic polysaccharide monooxygenase" evidence="1">
    <location>
        <begin position="18"/>
        <end position="246"/>
    </location>
</feature>
<keyword evidence="3" id="KW-1185">Reference proteome</keyword>
<proteinExistence type="predicted"/>
<dbReference type="Proteomes" id="UP000800200">
    <property type="component" value="Unassembled WGS sequence"/>
</dbReference>
<gene>
    <name evidence="2" type="ORF">K469DRAFT_736266</name>
</gene>
<reference evidence="2" key="1">
    <citation type="journal article" date="2020" name="Stud. Mycol.">
        <title>101 Dothideomycetes genomes: a test case for predicting lifestyles and emergence of pathogens.</title>
        <authorList>
            <person name="Haridas S."/>
            <person name="Albert R."/>
            <person name="Binder M."/>
            <person name="Bloem J."/>
            <person name="Labutti K."/>
            <person name="Salamov A."/>
            <person name="Andreopoulos B."/>
            <person name="Baker S."/>
            <person name="Barry K."/>
            <person name="Bills G."/>
            <person name="Bluhm B."/>
            <person name="Cannon C."/>
            <person name="Castanera R."/>
            <person name="Culley D."/>
            <person name="Daum C."/>
            <person name="Ezra D."/>
            <person name="Gonzalez J."/>
            <person name="Henrissat B."/>
            <person name="Kuo A."/>
            <person name="Liang C."/>
            <person name="Lipzen A."/>
            <person name="Lutzoni F."/>
            <person name="Magnuson J."/>
            <person name="Mondo S."/>
            <person name="Nolan M."/>
            <person name="Ohm R."/>
            <person name="Pangilinan J."/>
            <person name="Park H.-J."/>
            <person name="Ramirez L."/>
            <person name="Alfaro M."/>
            <person name="Sun H."/>
            <person name="Tritt A."/>
            <person name="Yoshinaga Y."/>
            <person name="Zwiers L.-H."/>
            <person name="Turgeon B."/>
            <person name="Goodwin S."/>
            <person name="Spatafora J."/>
            <person name="Crous P."/>
            <person name="Grigoriev I."/>
        </authorList>
    </citation>
    <scope>NUCLEOTIDE SEQUENCE</scope>
    <source>
        <strain evidence="2">CBS 207.26</strain>
    </source>
</reference>
<dbReference type="AlphaFoldDB" id="A0A6A6ENS9"/>
<protein>
    <recommendedName>
        <fullName evidence="4">Lytic polysaccharide monooxygenase</fullName>
    </recommendedName>
</protein>
<evidence type="ECO:0008006" key="4">
    <source>
        <dbReference type="Google" id="ProtNLM"/>
    </source>
</evidence>
<organism evidence="2 3">
    <name type="scientific">Zopfia rhizophila CBS 207.26</name>
    <dbReference type="NCBI Taxonomy" id="1314779"/>
    <lineage>
        <taxon>Eukaryota</taxon>
        <taxon>Fungi</taxon>
        <taxon>Dikarya</taxon>
        <taxon>Ascomycota</taxon>
        <taxon>Pezizomycotina</taxon>
        <taxon>Dothideomycetes</taxon>
        <taxon>Dothideomycetes incertae sedis</taxon>
        <taxon>Zopfiaceae</taxon>
        <taxon>Zopfia</taxon>
    </lineage>
</organism>
<dbReference type="EMBL" id="ML994617">
    <property type="protein sequence ID" value="KAF2191596.1"/>
    <property type="molecule type" value="Genomic_DNA"/>
</dbReference>
<sequence length="246" mass="27896">MRDFISTTFALIGAAAAVPMPQEDPVGPVRILPSFWTFDMVNFTGPGCPDFDSTKEVKTRPTFGMNTVDGTEIYYWHFAYPELRASIGPDVDREGSHTWCETTLKYTEVENYDTKKPKADYRLKLHKNGTRMLANYQLDEGVQAKWGFTYYPEDEDEVVDQIVVNGPVDTLKSGQSDYSPTTKNSKRWALPECGTGTIRFRTDLYVSSKTPKGKGTVASERTTYKGEQYWYGAQQGVSYDWEKCKS</sequence>
<evidence type="ECO:0000313" key="2">
    <source>
        <dbReference type="EMBL" id="KAF2191596.1"/>
    </source>
</evidence>
<evidence type="ECO:0000256" key="1">
    <source>
        <dbReference type="SAM" id="SignalP"/>
    </source>
</evidence>
<keyword evidence="1" id="KW-0732">Signal</keyword>
<feature type="signal peptide" evidence="1">
    <location>
        <begin position="1"/>
        <end position="17"/>
    </location>
</feature>
<evidence type="ECO:0000313" key="3">
    <source>
        <dbReference type="Proteomes" id="UP000800200"/>
    </source>
</evidence>
<accession>A0A6A6ENS9</accession>
<name>A0A6A6ENS9_9PEZI</name>